<evidence type="ECO:0000259" key="7">
    <source>
        <dbReference type="Pfam" id="PF00482"/>
    </source>
</evidence>
<evidence type="ECO:0000256" key="2">
    <source>
        <dbReference type="ARBA" id="ARBA00022475"/>
    </source>
</evidence>
<feature type="transmembrane region" description="Helical" evidence="6">
    <location>
        <begin position="211"/>
        <end position="229"/>
    </location>
</feature>
<organism evidence="8 9">
    <name type="scientific">Pseudomonas putida</name>
    <name type="common">Arthrobacter siderocapsulatus</name>
    <dbReference type="NCBI Taxonomy" id="303"/>
    <lineage>
        <taxon>Bacteria</taxon>
        <taxon>Pseudomonadati</taxon>
        <taxon>Pseudomonadota</taxon>
        <taxon>Gammaproteobacteria</taxon>
        <taxon>Pseudomonadales</taxon>
        <taxon>Pseudomonadaceae</taxon>
        <taxon>Pseudomonas</taxon>
    </lineage>
</organism>
<dbReference type="AlphaFoldDB" id="A0A1L7NNJ3"/>
<evidence type="ECO:0000256" key="1">
    <source>
        <dbReference type="ARBA" id="ARBA00004651"/>
    </source>
</evidence>
<dbReference type="InterPro" id="IPR018076">
    <property type="entry name" value="T2SS_GspF_dom"/>
</dbReference>
<keyword evidence="5 6" id="KW-0472">Membrane</keyword>
<comment type="subcellular location">
    <subcellularLocation>
        <location evidence="1">Cell membrane</location>
        <topology evidence="1">Multi-pass membrane protein</topology>
    </subcellularLocation>
</comment>
<evidence type="ECO:0000256" key="6">
    <source>
        <dbReference type="SAM" id="Phobius"/>
    </source>
</evidence>
<proteinExistence type="predicted"/>
<dbReference type="GO" id="GO:0005886">
    <property type="term" value="C:plasma membrane"/>
    <property type="evidence" value="ECO:0007669"/>
    <property type="project" value="UniProtKB-SubCell"/>
</dbReference>
<keyword evidence="4 6" id="KW-1133">Transmembrane helix</keyword>
<protein>
    <submittedName>
        <fullName evidence="8">Putative transmembrane secretion-related protein</fullName>
    </submittedName>
</protein>
<dbReference type="PANTHER" id="PTHR30012">
    <property type="entry name" value="GENERAL SECRETION PATHWAY PROTEIN"/>
    <property type="match status" value="1"/>
</dbReference>
<evidence type="ECO:0000256" key="5">
    <source>
        <dbReference type="ARBA" id="ARBA00023136"/>
    </source>
</evidence>
<evidence type="ECO:0000313" key="8">
    <source>
        <dbReference type="EMBL" id="BAW26993.1"/>
    </source>
</evidence>
<keyword evidence="3 6" id="KW-0812">Transmembrane</keyword>
<dbReference type="Proteomes" id="UP000218731">
    <property type="component" value="Plasmid pKF715A"/>
</dbReference>
<dbReference type="InterPro" id="IPR003004">
    <property type="entry name" value="GspF/PilC"/>
</dbReference>
<dbReference type="Pfam" id="PF00482">
    <property type="entry name" value="T2SSF"/>
    <property type="match status" value="1"/>
</dbReference>
<sequence>MGMAYFVIKHIGPDGTFQAKPIEALTREEAISRSGLQGRNIHSVEVDHLGALRAALTEKRLPQTEQVLALVTVASKLEAGKTPGRAITEAVDLSKLGLSPADLSGCERPSDYLKLMRFDETAILLADAGDKAGNLSDSLKRAASVLRDRMKTKKEFAKPMKTAAINFVVGVTAGIGFPIFGGSMLREFIYKQKFPITPTSLSHLLMWLENFYMTYWPIIVGLLVAAFFFRNQVWETCRRWPVFNLFDDRLRCKRGLEFVQTYQLLTASGFTTPQVLRFMLERSKGRQRDLYEEALERNKEGRELGLVFDSEEWPQIIQQNLKGFEQQNIDGRARILSNLSEALTEMFIQYSEKIATSMSRGAMAVLISSILLFALGFYVPMMTMRMSM</sequence>
<evidence type="ECO:0000313" key="9">
    <source>
        <dbReference type="Proteomes" id="UP000218731"/>
    </source>
</evidence>
<feature type="transmembrane region" description="Helical" evidence="6">
    <location>
        <begin position="163"/>
        <end position="185"/>
    </location>
</feature>
<dbReference type="PANTHER" id="PTHR30012:SF0">
    <property type="entry name" value="TYPE II SECRETION SYSTEM PROTEIN F-RELATED"/>
    <property type="match status" value="1"/>
</dbReference>
<geneLocation type="plasmid" evidence="9">
    <name>pkf715a dna</name>
</geneLocation>
<feature type="transmembrane region" description="Helical" evidence="6">
    <location>
        <begin position="361"/>
        <end position="379"/>
    </location>
</feature>
<feature type="domain" description="Type II secretion system protein GspF" evidence="7">
    <location>
        <begin position="80"/>
        <end position="177"/>
    </location>
</feature>
<evidence type="ECO:0000256" key="3">
    <source>
        <dbReference type="ARBA" id="ARBA00022692"/>
    </source>
</evidence>
<dbReference type="EMBL" id="AP015030">
    <property type="protein sequence ID" value="BAW26993.1"/>
    <property type="molecule type" value="Genomic_DNA"/>
</dbReference>
<accession>A0A1L7NNJ3</accession>
<gene>
    <name evidence="8" type="ORF">KF715C_pA4880</name>
</gene>
<evidence type="ECO:0000256" key="4">
    <source>
        <dbReference type="ARBA" id="ARBA00022989"/>
    </source>
</evidence>
<name>A0A1L7NNJ3_PSEPU</name>
<keyword evidence="2" id="KW-1003">Cell membrane</keyword>
<keyword evidence="8" id="KW-0614">Plasmid</keyword>
<reference evidence="8 9" key="1">
    <citation type="submission" date="2015-11" db="EMBL/GenBank/DDBJ databases">
        <title>Complete genome sequencing of a biphenyl-degrading bacterium, Pseudomonas putida KF715 (=NBRC110667).</title>
        <authorList>
            <person name="Suenaga H."/>
            <person name="Fujihara N."/>
            <person name="Watanabe T."/>
            <person name="Hirose J."/>
            <person name="Kimura N."/>
            <person name="Yamazoe A."/>
            <person name="Hosoyama A."/>
            <person name="Shimodaira J."/>
            <person name="Furukawa K."/>
        </authorList>
    </citation>
    <scope>NUCLEOTIDE SEQUENCE [LARGE SCALE GENOMIC DNA]</scope>
    <source>
        <strain evidence="8 9">KF715</strain>
        <plasmid evidence="9">Plasmid pkf715a dna</plasmid>
    </source>
</reference>